<reference evidence="5" key="1">
    <citation type="submission" date="2021-02" db="EMBL/GenBank/DDBJ databases">
        <authorList>
            <person name="Dougan E. K."/>
            <person name="Rhodes N."/>
            <person name="Thang M."/>
            <person name="Chan C."/>
        </authorList>
    </citation>
    <scope>NUCLEOTIDE SEQUENCE</scope>
</reference>
<dbReference type="NCBIfam" id="NF006941">
    <property type="entry name" value="PRK09423.1"/>
    <property type="match status" value="1"/>
</dbReference>
<dbReference type="Proteomes" id="UP000604046">
    <property type="component" value="Unassembled WGS sequence"/>
</dbReference>
<feature type="domain" description="Alcohol dehydrogenase iron-type/glycerol dehydrogenase GldA" evidence="4">
    <location>
        <begin position="32"/>
        <end position="181"/>
    </location>
</feature>
<dbReference type="OrthoDB" id="448646at2759"/>
<keyword evidence="2" id="KW-0560">Oxidoreductase</keyword>
<evidence type="ECO:0000256" key="3">
    <source>
        <dbReference type="ARBA" id="ARBA00023027"/>
    </source>
</evidence>
<dbReference type="InterPro" id="IPR016205">
    <property type="entry name" value="Glycerol_DH"/>
</dbReference>
<dbReference type="InterPro" id="IPR001670">
    <property type="entry name" value="ADH_Fe/GldA"/>
</dbReference>
<dbReference type="PANTHER" id="PTHR43616:SF5">
    <property type="entry name" value="GLYCEROL DEHYDROGENASE 1"/>
    <property type="match status" value="1"/>
</dbReference>
<sequence>MSFSHGAVYNPSGCRCTPKQPGAGCPKVLVAPPHYIQGPGIMSSVGRYTSKLCGGCDRVGLLNIPFGETAWSPQICKDFEDHGISVDSQVFGGIPSYEEVQRLVDKWKQAGVKAVVAVGGGTCGDAAKLAAHRLNVPVVNVSTLAATDAPCSALSIMYSEGGAYLGGETYPQSPNVVVVDTEIIAGAGKRSLVSGFGDAMSTFYEARTCCENPNALSMLEARPTQTALAIGSLCAKILYENALEAVKAVEAKVPDESLEKVVEANTLLSGIGFESGGLAASHAIAQGMSWVKSVHDNMMHGEMVAIGLLTMLTMEERQGLPGRKEEYRQVAEFFSKVGLPVCLKHVCLDPKDSEGMELFLKSVLDQWFCHNEPFLVTKDLVLQSLLEADQKGQAIVQELGDEAYRAIHPNARSKF</sequence>
<dbReference type="CDD" id="cd08170">
    <property type="entry name" value="GlyDH"/>
    <property type="match status" value="1"/>
</dbReference>
<protein>
    <submittedName>
        <fullName evidence="5">GldA protein</fullName>
    </submittedName>
</protein>
<dbReference type="AlphaFoldDB" id="A0A812NFM7"/>
<organism evidence="5 6">
    <name type="scientific">Symbiodinium natans</name>
    <dbReference type="NCBI Taxonomy" id="878477"/>
    <lineage>
        <taxon>Eukaryota</taxon>
        <taxon>Sar</taxon>
        <taxon>Alveolata</taxon>
        <taxon>Dinophyceae</taxon>
        <taxon>Suessiales</taxon>
        <taxon>Symbiodiniaceae</taxon>
        <taxon>Symbiodinium</taxon>
    </lineage>
</organism>
<evidence type="ECO:0000256" key="1">
    <source>
        <dbReference type="ARBA" id="ARBA00022723"/>
    </source>
</evidence>
<dbReference type="GO" id="GO:0016614">
    <property type="term" value="F:oxidoreductase activity, acting on CH-OH group of donors"/>
    <property type="evidence" value="ECO:0007669"/>
    <property type="project" value="InterPro"/>
</dbReference>
<dbReference type="GO" id="GO:0046872">
    <property type="term" value="F:metal ion binding"/>
    <property type="evidence" value="ECO:0007669"/>
    <property type="project" value="UniProtKB-KW"/>
</dbReference>
<evidence type="ECO:0000259" key="4">
    <source>
        <dbReference type="Pfam" id="PF00465"/>
    </source>
</evidence>
<dbReference type="PANTHER" id="PTHR43616">
    <property type="entry name" value="GLYCEROL DEHYDROGENASE"/>
    <property type="match status" value="1"/>
</dbReference>
<gene>
    <name evidence="5" type="primary">gldA</name>
    <name evidence="5" type="ORF">SNAT2548_LOCUS15297</name>
</gene>
<evidence type="ECO:0000256" key="2">
    <source>
        <dbReference type="ARBA" id="ARBA00023002"/>
    </source>
</evidence>
<dbReference type="EMBL" id="CAJNDS010001935">
    <property type="protein sequence ID" value="CAE7289955.1"/>
    <property type="molecule type" value="Genomic_DNA"/>
</dbReference>
<dbReference type="Gene3D" id="3.40.50.1970">
    <property type="match status" value="1"/>
</dbReference>
<keyword evidence="6" id="KW-1185">Reference proteome</keyword>
<comment type="caution">
    <text evidence="5">The sequence shown here is derived from an EMBL/GenBank/DDBJ whole genome shotgun (WGS) entry which is preliminary data.</text>
</comment>
<proteinExistence type="predicted"/>
<name>A0A812NFM7_9DINO</name>
<evidence type="ECO:0000313" key="5">
    <source>
        <dbReference type="EMBL" id="CAE7289955.1"/>
    </source>
</evidence>
<dbReference type="Pfam" id="PF00465">
    <property type="entry name" value="Fe-ADH"/>
    <property type="match status" value="1"/>
</dbReference>
<evidence type="ECO:0000313" key="6">
    <source>
        <dbReference type="Proteomes" id="UP000604046"/>
    </source>
</evidence>
<accession>A0A812NFM7</accession>
<keyword evidence="1" id="KW-0479">Metal-binding</keyword>
<dbReference type="SUPFAM" id="SSF56796">
    <property type="entry name" value="Dehydroquinate synthase-like"/>
    <property type="match status" value="1"/>
</dbReference>
<dbReference type="Gene3D" id="1.20.1090.10">
    <property type="entry name" value="Dehydroquinate synthase-like - alpha domain"/>
    <property type="match status" value="1"/>
</dbReference>
<keyword evidence="3" id="KW-0520">NAD</keyword>